<dbReference type="CDD" id="cd04785">
    <property type="entry name" value="HTH_CadR-PbrR-like"/>
    <property type="match status" value="1"/>
</dbReference>
<reference evidence="5 6" key="1">
    <citation type="submission" date="2016-10" db="EMBL/GenBank/DDBJ databases">
        <authorList>
            <person name="de Groot N.N."/>
        </authorList>
    </citation>
    <scope>NUCLEOTIDE SEQUENCE [LARGE SCALE GENOMIC DNA]</scope>
    <source>
        <strain evidence="5 6">CPCC 100156</strain>
    </source>
</reference>
<dbReference type="InterPro" id="IPR009061">
    <property type="entry name" value="DNA-bd_dom_put_sf"/>
</dbReference>
<organism evidence="5 6">
    <name type="scientific">Belnapia rosea</name>
    <dbReference type="NCBI Taxonomy" id="938405"/>
    <lineage>
        <taxon>Bacteria</taxon>
        <taxon>Pseudomonadati</taxon>
        <taxon>Pseudomonadota</taxon>
        <taxon>Alphaproteobacteria</taxon>
        <taxon>Acetobacterales</taxon>
        <taxon>Roseomonadaceae</taxon>
        <taxon>Belnapia</taxon>
    </lineage>
</organism>
<dbReference type="InterPro" id="IPR047057">
    <property type="entry name" value="MerR_fam"/>
</dbReference>
<dbReference type="SMART" id="SM00422">
    <property type="entry name" value="HTH_MERR"/>
    <property type="match status" value="1"/>
</dbReference>
<evidence type="ECO:0000256" key="3">
    <source>
        <dbReference type="ARBA" id="ARBA00023163"/>
    </source>
</evidence>
<dbReference type="PRINTS" id="PR00040">
    <property type="entry name" value="HTHMERR"/>
</dbReference>
<dbReference type="PANTHER" id="PTHR30204:SF94">
    <property type="entry name" value="HEAVY METAL-DEPENDENT TRANSCRIPTIONAL REGULATOR HI_0293-RELATED"/>
    <property type="match status" value="1"/>
</dbReference>
<keyword evidence="1" id="KW-0805">Transcription regulation</keyword>
<feature type="domain" description="HTH merR-type" evidence="4">
    <location>
        <begin position="7"/>
        <end position="76"/>
    </location>
</feature>
<keyword evidence="3" id="KW-0804">Transcription</keyword>
<accession>A0A1G7BS88</accession>
<evidence type="ECO:0000256" key="1">
    <source>
        <dbReference type="ARBA" id="ARBA00023015"/>
    </source>
</evidence>
<evidence type="ECO:0000256" key="2">
    <source>
        <dbReference type="ARBA" id="ARBA00023125"/>
    </source>
</evidence>
<dbReference type="Gene3D" id="1.10.1660.10">
    <property type="match status" value="1"/>
</dbReference>
<dbReference type="EMBL" id="FMZX01000026">
    <property type="protein sequence ID" value="SDE29065.1"/>
    <property type="molecule type" value="Genomic_DNA"/>
</dbReference>
<name>A0A1G7BS88_9PROT</name>
<keyword evidence="2" id="KW-0238">DNA-binding</keyword>
<proteinExistence type="predicted"/>
<evidence type="ECO:0000313" key="5">
    <source>
        <dbReference type="EMBL" id="SDE29065.1"/>
    </source>
</evidence>
<dbReference type="RefSeq" id="WP_090664966.1">
    <property type="nucleotide sequence ID" value="NZ_FMZX01000026.1"/>
</dbReference>
<dbReference type="GO" id="GO:0003677">
    <property type="term" value="F:DNA binding"/>
    <property type="evidence" value="ECO:0007669"/>
    <property type="project" value="UniProtKB-KW"/>
</dbReference>
<dbReference type="GO" id="GO:0003700">
    <property type="term" value="F:DNA-binding transcription factor activity"/>
    <property type="evidence" value="ECO:0007669"/>
    <property type="project" value="InterPro"/>
</dbReference>
<dbReference type="InterPro" id="IPR000551">
    <property type="entry name" value="MerR-type_HTH_dom"/>
</dbReference>
<dbReference type="AlphaFoldDB" id="A0A1G7BS88"/>
<dbReference type="PROSITE" id="PS50937">
    <property type="entry name" value="HTH_MERR_2"/>
    <property type="match status" value="1"/>
</dbReference>
<dbReference type="Proteomes" id="UP000198925">
    <property type="component" value="Unassembled WGS sequence"/>
</dbReference>
<gene>
    <name evidence="5" type="ORF">SAMN04487779_102648</name>
</gene>
<evidence type="ECO:0000259" key="4">
    <source>
        <dbReference type="PROSITE" id="PS50937"/>
    </source>
</evidence>
<dbReference type="PANTHER" id="PTHR30204">
    <property type="entry name" value="REDOX-CYCLING DRUG-SENSING TRANSCRIPTIONAL ACTIVATOR SOXR"/>
    <property type="match status" value="1"/>
</dbReference>
<dbReference type="SUPFAM" id="SSF46955">
    <property type="entry name" value="Putative DNA-binding domain"/>
    <property type="match status" value="1"/>
</dbReference>
<protein>
    <submittedName>
        <fullName evidence="5">MerR family transcriptional regulator, mercuric resistance operon regulatory protein</fullName>
    </submittedName>
</protein>
<dbReference type="Pfam" id="PF00376">
    <property type="entry name" value="MerR"/>
    <property type="match status" value="1"/>
</dbReference>
<dbReference type="Pfam" id="PF09278">
    <property type="entry name" value="MerR-DNA-bind"/>
    <property type="match status" value="1"/>
</dbReference>
<dbReference type="InterPro" id="IPR015358">
    <property type="entry name" value="Tscrpt_reg_MerR_DNA-bd"/>
</dbReference>
<keyword evidence="6" id="KW-1185">Reference proteome</keyword>
<evidence type="ECO:0000313" key="6">
    <source>
        <dbReference type="Proteomes" id="UP000198925"/>
    </source>
</evidence>
<sequence length="151" mass="16721">MDGRQQGISIGDLSMQTRVNIETIRYYEKITLLPAPGRTEGRHRVYGPAHVARLTFVRRSRELGFSLDEVRSLLRLVDGGHSSCSDVQAVTLKHLEDVRRKIADLERLERTLSEVASRCQGGSVPDCPIVEALYASPERAALLEGQPGKAP</sequence>